<reference evidence="3" key="2">
    <citation type="submission" date="2025-08" db="UniProtKB">
        <authorList>
            <consortium name="RefSeq"/>
        </authorList>
    </citation>
    <scope>IDENTIFICATION</scope>
    <source>
        <tissue evidence="3">Leaf</tissue>
    </source>
</reference>
<dbReference type="InterPro" id="IPR019557">
    <property type="entry name" value="AminoTfrase-like_pln_mobile"/>
</dbReference>
<dbReference type="GeneID" id="106757040"/>
<evidence type="ECO:0000313" key="2">
    <source>
        <dbReference type="Proteomes" id="UP000087766"/>
    </source>
</evidence>
<evidence type="ECO:0000259" key="1">
    <source>
        <dbReference type="Pfam" id="PF10536"/>
    </source>
</evidence>
<name>A0A1S3TMX5_VIGRR</name>
<proteinExistence type="predicted"/>
<gene>
    <name evidence="3" type="primary">LOC106757040</name>
</gene>
<dbReference type="PANTHER" id="PTHR46033">
    <property type="entry name" value="PROTEIN MAIN-LIKE 2"/>
    <property type="match status" value="1"/>
</dbReference>
<protein>
    <submittedName>
        <fullName evidence="3">Protein MAIN-LIKE 1-like</fullName>
    </submittedName>
</protein>
<keyword evidence="2" id="KW-1185">Reference proteome</keyword>
<dbReference type="OrthoDB" id="1733861at2759"/>
<dbReference type="InterPro" id="IPR044824">
    <property type="entry name" value="MAIN-like"/>
</dbReference>
<dbReference type="AlphaFoldDB" id="A0A1S3TMX5"/>
<evidence type="ECO:0000313" key="3">
    <source>
        <dbReference type="RefSeq" id="XP_014495108.1"/>
    </source>
</evidence>
<dbReference type="RefSeq" id="XP_014495108.1">
    <property type="nucleotide sequence ID" value="XM_014639622.1"/>
</dbReference>
<accession>A0A1S3TMX5</accession>
<organism evidence="2 3">
    <name type="scientific">Vigna radiata var. radiata</name>
    <name type="common">Mung bean</name>
    <name type="synonym">Phaseolus aureus</name>
    <dbReference type="NCBI Taxonomy" id="3916"/>
    <lineage>
        <taxon>Eukaryota</taxon>
        <taxon>Viridiplantae</taxon>
        <taxon>Streptophyta</taxon>
        <taxon>Embryophyta</taxon>
        <taxon>Tracheophyta</taxon>
        <taxon>Spermatophyta</taxon>
        <taxon>Magnoliopsida</taxon>
        <taxon>eudicotyledons</taxon>
        <taxon>Gunneridae</taxon>
        <taxon>Pentapetalae</taxon>
        <taxon>rosids</taxon>
        <taxon>fabids</taxon>
        <taxon>Fabales</taxon>
        <taxon>Fabaceae</taxon>
        <taxon>Papilionoideae</taxon>
        <taxon>50 kb inversion clade</taxon>
        <taxon>NPAAA clade</taxon>
        <taxon>indigoferoid/millettioid clade</taxon>
        <taxon>Phaseoleae</taxon>
        <taxon>Vigna</taxon>
    </lineage>
</organism>
<dbReference type="PANTHER" id="PTHR46033:SF8">
    <property type="entry name" value="PROTEIN MAINTENANCE OF MERISTEMS-LIKE"/>
    <property type="match status" value="1"/>
</dbReference>
<dbReference type="KEGG" id="vra:106757040"/>
<dbReference type="GO" id="GO:0010073">
    <property type="term" value="P:meristem maintenance"/>
    <property type="evidence" value="ECO:0007669"/>
    <property type="project" value="InterPro"/>
</dbReference>
<feature type="domain" description="Aminotransferase-like plant mobile" evidence="1">
    <location>
        <begin position="13"/>
        <end position="140"/>
    </location>
</feature>
<dbReference type="Pfam" id="PF10536">
    <property type="entry name" value="PMD"/>
    <property type="match status" value="1"/>
</dbReference>
<reference evidence="2" key="1">
    <citation type="journal article" date="2014" name="Nat. Commun.">
        <title>Genome sequence of mungbean and insights into evolution within Vigna species.</title>
        <authorList>
            <person name="Kang Y.J."/>
            <person name="Kim S.K."/>
            <person name="Kim M.Y."/>
            <person name="Lestari P."/>
            <person name="Kim K.H."/>
            <person name="Ha B.K."/>
            <person name="Jun T.H."/>
            <person name="Hwang W.J."/>
            <person name="Lee T."/>
            <person name="Lee J."/>
            <person name="Shim S."/>
            <person name="Yoon M.Y."/>
            <person name="Jang Y.E."/>
            <person name="Han K.S."/>
            <person name="Taeprayoon P."/>
            <person name="Yoon N."/>
            <person name="Somta P."/>
            <person name="Tanya P."/>
            <person name="Kim K.S."/>
            <person name="Gwag J.G."/>
            <person name="Moon J.K."/>
            <person name="Lee Y.H."/>
            <person name="Park B.S."/>
            <person name="Bombarely A."/>
            <person name="Doyle J.J."/>
            <person name="Jackson S.A."/>
            <person name="Schafleitner R."/>
            <person name="Srinives P."/>
            <person name="Varshney R.K."/>
            <person name="Lee S.H."/>
        </authorList>
    </citation>
    <scope>NUCLEOTIDE SEQUENCE [LARGE SCALE GENOMIC DNA]</scope>
    <source>
        <strain evidence="2">cv. VC1973A</strain>
    </source>
</reference>
<dbReference type="Proteomes" id="UP000087766">
    <property type="component" value="Chromosome 3"/>
</dbReference>
<sequence length="154" mass="18341">MGRRRVLNTYTNLHPRASRYIPSRQGWSLTEERRYLDGLTYDAIIWHPYRSHRRSSPFLAICMYSGWIRLGNMIHRHLPERVLRQFGFVQTIPRSPESLPMPDIHMIDLHWLRYVDHAFTGVVEAEDPSACVDEYMVWFRRVSHPYITPGDDDD</sequence>